<dbReference type="EMBL" id="BARS01006677">
    <property type="protein sequence ID" value="GAF72095.1"/>
    <property type="molecule type" value="Genomic_DNA"/>
</dbReference>
<dbReference type="AlphaFoldDB" id="X0T7P1"/>
<dbReference type="InterPro" id="IPR005146">
    <property type="entry name" value="B3/B4_tRNA-bd"/>
</dbReference>
<dbReference type="PROSITE" id="PS01088">
    <property type="entry name" value="CAP_1"/>
    <property type="match status" value="1"/>
</dbReference>
<accession>X0T7P1</accession>
<feature type="domain" description="B3/B4 tRNA-binding" evidence="1">
    <location>
        <begin position="63"/>
        <end position="192"/>
    </location>
</feature>
<dbReference type="Gene3D" id="3.50.40.10">
    <property type="entry name" value="Phenylalanyl-trna Synthetase, Chain B, domain 3"/>
    <property type="match status" value="1"/>
</dbReference>
<evidence type="ECO:0000313" key="2">
    <source>
        <dbReference type="EMBL" id="GAF72095.1"/>
    </source>
</evidence>
<protein>
    <recommendedName>
        <fullName evidence="1">B3/B4 tRNA-binding domain-containing protein</fullName>
    </recommendedName>
</protein>
<dbReference type="PANTHER" id="PTHR39209">
    <property type="match status" value="1"/>
</dbReference>
<dbReference type="GO" id="GO:0003723">
    <property type="term" value="F:RNA binding"/>
    <property type="evidence" value="ECO:0007669"/>
    <property type="project" value="InterPro"/>
</dbReference>
<sequence length="192" mass="21697">MLLEVEKSLETKFPSLSALVMRLEGAEVRLEDPELEAFKEEVTERIRGRWALEQLREHPVFRAYRDFFWRVGVDPTKTRPASEALIRRVLRGRSLPRINTFVDAYNLASMEAAVPLAAFDMAWLSGDLLMREAITGEEFLGIGMEKPVVLEGGEVVVEDGEKLVAIYPYRDAEVAKITVDTEDILMLVCGVP</sequence>
<dbReference type="GO" id="GO:0004826">
    <property type="term" value="F:phenylalanine-tRNA ligase activity"/>
    <property type="evidence" value="ECO:0007669"/>
    <property type="project" value="InterPro"/>
</dbReference>
<comment type="caution">
    <text evidence="2">The sequence shown here is derived from an EMBL/GenBank/DDBJ whole genome shotgun (WGS) entry which is preliminary data.</text>
</comment>
<organism evidence="2">
    <name type="scientific">marine sediment metagenome</name>
    <dbReference type="NCBI Taxonomy" id="412755"/>
    <lineage>
        <taxon>unclassified sequences</taxon>
        <taxon>metagenomes</taxon>
        <taxon>ecological metagenomes</taxon>
    </lineage>
</organism>
<proteinExistence type="predicted"/>
<feature type="non-terminal residue" evidence="2">
    <location>
        <position position="192"/>
    </location>
</feature>
<evidence type="ECO:0000259" key="1">
    <source>
        <dbReference type="SMART" id="SM00873"/>
    </source>
</evidence>
<dbReference type="InterPro" id="IPR020825">
    <property type="entry name" value="Phe-tRNA_synthase-like_B3/B4"/>
</dbReference>
<dbReference type="Pfam" id="PF03483">
    <property type="entry name" value="B3_4"/>
    <property type="match status" value="1"/>
</dbReference>
<dbReference type="SMART" id="SM00873">
    <property type="entry name" value="B3_4"/>
    <property type="match status" value="1"/>
</dbReference>
<reference evidence="2" key="1">
    <citation type="journal article" date="2014" name="Front. Microbiol.">
        <title>High frequency of phylogenetically diverse reductive dehalogenase-homologous genes in deep subseafloor sedimentary metagenomes.</title>
        <authorList>
            <person name="Kawai M."/>
            <person name="Futagami T."/>
            <person name="Toyoda A."/>
            <person name="Takaki Y."/>
            <person name="Nishi S."/>
            <person name="Hori S."/>
            <person name="Arai W."/>
            <person name="Tsubouchi T."/>
            <person name="Morono Y."/>
            <person name="Uchiyama I."/>
            <person name="Ito T."/>
            <person name="Fujiyama A."/>
            <person name="Inagaki F."/>
            <person name="Takami H."/>
        </authorList>
    </citation>
    <scope>NUCLEOTIDE SEQUENCE</scope>
    <source>
        <strain evidence="2">Expedition CK06-06</strain>
    </source>
</reference>
<dbReference type="InterPro" id="IPR018106">
    <property type="entry name" value="CAP_CS_N"/>
</dbReference>
<name>X0T7P1_9ZZZZ</name>
<gene>
    <name evidence="2" type="ORF">S01H1_12972</name>
</gene>
<dbReference type="SUPFAM" id="SSF56037">
    <property type="entry name" value="PheT/TilS domain"/>
    <property type="match status" value="1"/>
</dbReference>
<dbReference type="PANTHER" id="PTHR39209:SF2">
    <property type="entry name" value="CYTOPLASMIC PROTEIN"/>
    <property type="match status" value="1"/>
</dbReference>